<dbReference type="GO" id="GO:0008757">
    <property type="term" value="F:S-adenosylmethionine-dependent methyltransferase activity"/>
    <property type="evidence" value="ECO:0007669"/>
    <property type="project" value="InterPro"/>
</dbReference>
<evidence type="ECO:0000313" key="2">
    <source>
        <dbReference type="EMBL" id="AUD03493.1"/>
    </source>
</evidence>
<dbReference type="OrthoDB" id="9795634at2"/>
<dbReference type="Gene3D" id="3.40.50.150">
    <property type="entry name" value="Vaccinia Virus protein VP39"/>
    <property type="match status" value="1"/>
</dbReference>
<gene>
    <name evidence="2" type="ORF">CWM47_17650</name>
</gene>
<reference evidence="2 3" key="1">
    <citation type="submission" date="2017-11" db="EMBL/GenBank/DDBJ databases">
        <title>Taxonomic description and genome sequences of Spirosoma HA7 sp. nov., isolated from pollen microhabitat of Corylus avellana.</title>
        <authorList>
            <person name="Ambika Manirajan B."/>
            <person name="Suarez C."/>
            <person name="Ratering S."/>
            <person name="Geissler-Plaum R."/>
            <person name="Cardinale M."/>
            <person name="Sylvia S."/>
        </authorList>
    </citation>
    <scope>NUCLEOTIDE SEQUENCE [LARGE SCALE GENOMIC DNA]</scope>
    <source>
        <strain evidence="2 3">HA7</strain>
    </source>
</reference>
<dbReference type="PANTHER" id="PTHR43861:SF1">
    <property type="entry name" value="TRANS-ACONITATE 2-METHYLTRANSFERASE"/>
    <property type="match status" value="1"/>
</dbReference>
<evidence type="ECO:0000313" key="3">
    <source>
        <dbReference type="Proteomes" id="UP000232883"/>
    </source>
</evidence>
<dbReference type="InterPro" id="IPR029063">
    <property type="entry name" value="SAM-dependent_MTases_sf"/>
</dbReference>
<dbReference type="SUPFAM" id="SSF53335">
    <property type="entry name" value="S-adenosyl-L-methionine-dependent methyltransferases"/>
    <property type="match status" value="1"/>
</dbReference>
<name>A0A2K8Z0S7_9BACT</name>
<dbReference type="Proteomes" id="UP000232883">
    <property type="component" value="Chromosome"/>
</dbReference>
<accession>A0A2K8Z0S7</accession>
<feature type="domain" description="Methyltransferase type 11" evidence="1">
    <location>
        <begin position="46"/>
        <end position="135"/>
    </location>
</feature>
<dbReference type="AlphaFoldDB" id="A0A2K8Z0S7"/>
<dbReference type="CDD" id="cd02440">
    <property type="entry name" value="AdoMet_MTases"/>
    <property type="match status" value="1"/>
</dbReference>
<dbReference type="InterPro" id="IPR013216">
    <property type="entry name" value="Methyltransf_11"/>
</dbReference>
<dbReference type="RefSeq" id="WP_100989560.1">
    <property type="nucleotide sequence ID" value="NZ_CP025096.1"/>
</dbReference>
<proteinExistence type="predicted"/>
<dbReference type="Pfam" id="PF08241">
    <property type="entry name" value="Methyltransf_11"/>
    <property type="match status" value="1"/>
</dbReference>
<protein>
    <recommendedName>
        <fullName evidence="1">Methyltransferase type 11 domain-containing protein</fullName>
    </recommendedName>
</protein>
<keyword evidence="3" id="KW-1185">Reference proteome</keyword>
<dbReference type="EMBL" id="CP025096">
    <property type="protein sequence ID" value="AUD03493.1"/>
    <property type="molecule type" value="Genomic_DNA"/>
</dbReference>
<dbReference type="KEGG" id="spir:CWM47_17650"/>
<dbReference type="PANTHER" id="PTHR43861">
    <property type="entry name" value="TRANS-ACONITATE 2-METHYLTRANSFERASE-RELATED"/>
    <property type="match status" value="1"/>
</dbReference>
<sequence length="265" mass="28327">MGTQKIQAQLWGASAQDWASYQEVTLQPVFEHVSKDLKTASAHQILDVGCGSGLFCQLAAQQGFQVWGFDATPEFIEIAQYKTPAGDFQTGDMEDLPYADQSFNLVTGFNSFQYAAQPVQALKEAYRVLKPAGKLGIVIWGKAQACQAAVYLKALGSLMPPPPFGTPGPFALSEDGALESFVSQANFKVVKKESVSSPFVYASLEEALKGLLSAGPARRAILASSPEAAIDAVTAAISPFKTASGGYRLENSYYYLVGEKGAAFK</sequence>
<evidence type="ECO:0000259" key="1">
    <source>
        <dbReference type="Pfam" id="PF08241"/>
    </source>
</evidence>
<organism evidence="2 3">
    <name type="scientific">Spirosoma pollinicola</name>
    <dbReference type="NCBI Taxonomy" id="2057025"/>
    <lineage>
        <taxon>Bacteria</taxon>
        <taxon>Pseudomonadati</taxon>
        <taxon>Bacteroidota</taxon>
        <taxon>Cytophagia</taxon>
        <taxon>Cytophagales</taxon>
        <taxon>Cytophagaceae</taxon>
        <taxon>Spirosoma</taxon>
    </lineage>
</organism>